<dbReference type="PANTHER" id="PTHR38686">
    <property type="entry name" value="APOLIPOPROTEIN N-ACYLTRANSFERASE"/>
    <property type="match status" value="1"/>
</dbReference>
<comment type="caution">
    <text evidence="11">The sequence shown here is derived from an EMBL/GenBank/DDBJ whole genome shotgun (WGS) entry which is preliminary data.</text>
</comment>
<comment type="function">
    <text evidence="9">Catalyzes the phospholipid dependent N-acylation of the N-terminal cysteine of apolipoprotein, the last step in lipoprotein maturation.</text>
</comment>
<dbReference type="InterPro" id="IPR036526">
    <property type="entry name" value="C-N_Hydrolase_sf"/>
</dbReference>
<evidence type="ECO:0000256" key="1">
    <source>
        <dbReference type="ARBA" id="ARBA00004651"/>
    </source>
</evidence>
<dbReference type="Proteomes" id="UP000253426">
    <property type="component" value="Unassembled WGS sequence"/>
</dbReference>
<gene>
    <name evidence="9" type="primary">lnt</name>
    <name evidence="11" type="ORF">DES53_104459</name>
</gene>
<dbReference type="InterPro" id="IPR003010">
    <property type="entry name" value="C-N_Hydrolase"/>
</dbReference>
<evidence type="ECO:0000256" key="4">
    <source>
        <dbReference type="ARBA" id="ARBA00022679"/>
    </source>
</evidence>
<dbReference type="GO" id="GO:0042158">
    <property type="term" value="P:lipoprotein biosynthetic process"/>
    <property type="evidence" value="ECO:0007669"/>
    <property type="project" value="UniProtKB-UniRule"/>
</dbReference>
<comment type="pathway">
    <text evidence="9">Protein modification; lipoprotein biosynthesis (N-acyl transfer).</text>
</comment>
<dbReference type="UniPathway" id="UPA00666"/>
<evidence type="ECO:0000256" key="6">
    <source>
        <dbReference type="ARBA" id="ARBA00022989"/>
    </source>
</evidence>
<evidence type="ECO:0000256" key="7">
    <source>
        <dbReference type="ARBA" id="ARBA00023136"/>
    </source>
</evidence>
<evidence type="ECO:0000256" key="9">
    <source>
        <dbReference type="HAMAP-Rule" id="MF_01148"/>
    </source>
</evidence>
<feature type="transmembrane region" description="Helical" evidence="9">
    <location>
        <begin position="248"/>
        <end position="267"/>
    </location>
</feature>
<dbReference type="GO" id="GO:0016410">
    <property type="term" value="F:N-acyltransferase activity"/>
    <property type="evidence" value="ECO:0007669"/>
    <property type="project" value="UniProtKB-UniRule"/>
</dbReference>
<keyword evidence="7 9" id="KW-0472">Membrane</keyword>
<dbReference type="RefSeq" id="WP_113959021.1">
    <property type="nucleotide sequence ID" value="NZ_QNRR01000004.1"/>
</dbReference>
<organism evidence="11 12">
    <name type="scientific">Roseimicrobium gellanilyticum</name>
    <dbReference type="NCBI Taxonomy" id="748857"/>
    <lineage>
        <taxon>Bacteria</taxon>
        <taxon>Pseudomonadati</taxon>
        <taxon>Verrucomicrobiota</taxon>
        <taxon>Verrucomicrobiia</taxon>
        <taxon>Verrucomicrobiales</taxon>
        <taxon>Verrucomicrobiaceae</taxon>
        <taxon>Roseimicrobium</taxon>
    </lineage>
</organism>
<feature type="transmembrane region" description="Helical" evidence="9">
    <location>
        <begin position="202"/>
        <end position="227"/>
    </location>
</feature>
<dbReference type="Pfam" id="PF20154">
    <property type="entry name" value="LNT_N"/>
    <property type="match status" value="1"/>
</dbReference>
<evidence type="ECO:0000256" key="3">
    <source>
        <dbReference type="ARBA" id="ARBA00022475"/>
    </source>
</evidence>
<dbReference type="GO" id="GO:0005886">
    <property type="term" value="C:plasma membrane"/>
    <property type="evidence" value="ECO:0007669"/>
    <property type="project" value="UniProtKB-SubCell"/>
</dbReference>
<dbReference type="SUPFAM" id="SSF56317">
    <property type="entry name" value="Carbon-nitrogen hydrolase"/>
    <property type="match status" value="1"/>
</dbReference>
<evidence type="ECO:0000256" key="5">
    <source>
        <dbReference type="ARBA" id="ARBA00022692"/>
    </source>
</evidence>
<sequence length="577" mass="64250">MRIPPFLAALAAGFILVFAYPGWNHGWLVWLWMLPLLYALWGWDNKEPAAPAAPANGKPPKRRSPAWRGFRLAYLAGLAFFIPNLNWVRHSSRVISGASDNSWAGLGPELMGMGAVVGLSIYISLYWGLWGAFAATIGRPRISPEGNTTPGDSGKLFSVSLESLRAAFLCAAAWVACEWLRGIVFTGFGWNGLGIALWKTKLLIQGAEFVGVTGLSFMPVFVVCIFWNTQLRFRQEVRTSRVRPHADFFCAVALVLLNAGYGMQHLMEQPKTDVIPLKVALVQGNIGQQEKWDGRRYEDVGDSIYNLYGKLTVQAVMGNPDEKPQLVIWPESALPFPFHDPNHVDFLNDILGIADYSLLTGADILIPMQPNYTGASLMRGNFNNHQLHRKVHLVPFGEYLPLRNFPGMDALLGGVIMGDFQSGPSTEPLKLEEPAGVQLMPLICFEDTVGRLARKFVREAPQLLVNLTNDGWFLHSEENEQHLANAVFRCIELRRPMVRACNTGITCFLDDKGRIPNGGLMWNEKDGYFYKGILKQTVNLEKSPPMTVYARFGDVFSIAMLVIMGVAILVAVVRKRR</sequence>
<dbReference type="EMBL" id="QNRR01000004">
    <property type="protein sequence ID" value="RBP44637.1"/>
    <property type="molecule type" value="Genomic_DNA"/>
</dbReference>
<keyword evidence="5 9" id="KW-0812">Transmembrane</keyword>
<comment type="subcellular location">
    <subcellularLocation>
        <location evidence="1 9">Cell membrane</location>
        <topology evidence="1 9">Multi-pass membrane protein</topology>
    </subcellularLocation>
</comment>
<dbReference type="OrthoDB" id="9811121at2"/>
<comment type="catalytic activity">
    <reaction evidence="9">
        <text>N-terminal S-1,2-diacyl-sn-glyceryl-L-cysteinyl-[lipoprotein] + a glycerophospholipid = N-acyl-S-1,2-diacyl-sn-glyceryl-L-cysteinyl-[lipoprotein] + a 2-acyl-sn-glycero-3-phospholipid + H(+)</text>
        <dbReference type="Rhea" id="RHEA:48228"/>
        <dbReference type="Rhea" id="RHEA-COMP:14681"/>
        <dbReference type="Rhea" id="RHEA-COMP:14684"/>
        <dbReference type="ChEBI" id="CHEBI:15378"/>
        <dbReference type="ChEBI" id="CHEBI:136912"/>
        <dbReference type="ChEBI" id="CHEBI:140656"/>
        <dbReference type="ChEBI" id="CHEBI:140657"/>
        <dbReference type="ChEBI" id="CHEBI:140660"/>
        <dbReference type="EC" id="2.3.1.269"/>
    </reaction>
</comment>
<comment type="caution">
    <text evidence="9">Lacks conserved residue(s) required for the propagation of feature annotation.</text>
</comment>
<reference evidence="11 12" key="1">
    <citation type="submission" date="2018-06" db="EMBL/GenBank/DDBJ databases">
        <title>Genomic Encyclopedia of Type Strains, Phase IV (KMG-IV): sequencing the most valuable type-strain genomes for metagenomic binning, comparative biology and taxonomic classification.</title>
        <authorList>
            <person name="Goeker M."/>
        </authorList>
    </citation>
    <scope>NUCLEOTIDE SEQUENCE [LARGE SCALE GENOMIC DNA]</scope>
    <source>
        <strain evidence="11 12">DSM 25532</strain>
    </source>
</reference>
<keyword evidence="6 9" id="KW-1133">Transmembrane helix</keyword>
<dbReference type="CDD" id="cd07571">
    <property type="entry name" value="ALP_N-acyl_transferase"/>
    <property type="match status" value="1"/>
</dbReference>
<keyword evidence="3 9" id="KW-1003">Cell membrane</keyword>
<accession>A0A366HN96</accession>
<dbReference type="Gene3D" id="3.60.110.10">
    <property type="entry name" value="Carbon-nitrogen hydrolase"/>
    <property type="match status" value="1"/>
</dbReference>
<feature type="transmembrane region" description="Helical" evidence="9">
    <location>
        <begin position="555"/>
        <end position="573"/>
    </location>
</feature>
<dbReference type="HAMAP" id="MF_01148">
    <property type="entry name" value="Lnt"/>
    <property type="match status" value="1"/>
</dbReference>
<proteinExistence type="inferred from homology"/>
<name>A0A366HN96_9BACT</name>
<protein>
    <recommendedName>
        <fullName evidence="9">Apolipoprotein N-acyltransferase</fullName>
        <shortName evidence="9">ALP N-acyltransferase</shortName>
        <ecNumber evidence="9">2.3.1.269</ecNumber>
    </recommendedName>
</protein>
<feature type="domain" description="CN hydrolase" evidence="10">
    <location>
        <begin position="282"/>
        <end position="540"/>
    </location>
</feature>
<keyword evidence="11" id="KW-0449">Lipoprotein</keyword>
<dbReference type="PANTHER" id="PTHR38686:SF1">
    <property type="entry name" value="APOLIPOPROTEIN N-ACYLTRANSFERASE"/>
    <property type="match status" value="1"/>
</dbReference>
<dbReference type="PROSITE" id="PS50263">
    <property type="entry name" value="CN_HYDROLASE"/>
    <property type="match status" value="1"/>
</dbReference>
<dbReference type="InterPro" id="IPR004563">
    <property type="entry name" value="Apolipo_AcylTrfase"/>
</dbReference>
<dbReference type="EC" id="2.3.1.269" evidence="9"/>
<dbReference type="AlphaFoldDB" id="A0A366HN96"/>
<dbReference type="InterPro" id="IPR045378">
    <property type="entry name" value="LNT_N"/>
</dbReference>
<evidence type="ECO:0000259" key="10">
    <source>
        <dbReference type="PROSITE" id="PS50263"/>
    </source>
</evidence>
<keyword evidence="12" id="KW-1185">Reference proteome</keyword>
<comment type="similarity">
    <text evidence="2 9">Belongs to the CN hydrolase family. Apolipoprotein N-acyltransferase subfamily.</text>
</comment>
<evidence type="ECO:0000256" key="8">
    <source>
        <dbReference type="ARBA" id="ARBA00023315"/>
    </source>
</evidence>
<evidence type="ECO:0000313" key="11">
    <source>
        <dbReference type="EMBL" id="RBP44637.1"/>
    </source>
</evidence>
<dbReference type="NCBIfam" id="TIGR00546">
    <property type="entry name" value="lnt"/>
    <property type="match status" value="1"/>
</dbReference>
<evidence type="ECO:0000313" key="12">
    <source>
        <dbReference type="Proteomes" id="UP000253426"/>
    </source>
</evidence>
<keyword evidence="8 9" id="KW-0012">Acyltransferase</keyword>
<feature type="transmembrane region" description="Helical" evidence="9">
    <location>
        <begin position="166"/>
        <end position="190"/>
    </location>
</feature>
<feature type="transmembrane region" description="Helical" evidence="9">
    <location>
        <begin position="110"/>
        <end position="133"/>
    </location>
</feature>
<keyword evidence="4 9" id="KW-0808">Transferase</keyword>
<dbReference type="Pfam" id="PF00795">
    <property type="entry name" value="CN_hydrolase"/>
    <property type="match status" value="1"/>
</dbReference>
<evidence type="ECO:0000256" key="2">
    <source>
        <dbReference type="ARBA" id="ARBA00010065"/>
    </source>
</evidence>